<dbReference type="InParanoid" id="A0A7X0JVW0"/>
<name>A0A7X0JVW0_9GAMM</name>
<keyword evidence="3" id="KW-1185">Reference proteome</keyword>
<protein>
    <submittedName>
        <fullName evidence="2">MSHA pilin protein MshA</fullName>
    </submittedName>
</protein>
<evidence type="ECO:0000256" key="1">
    <source>
        <dbReference type="SAM" id="Phobius"/>
    </source>
</evidence>
<dbReference type="InterPro" id="IPR012902">
    <property type="entry name" value="N_methyl_site"/>
</dbReference>
<dbReference type="Gene3D" id="3.30.700.10">
    <property type="entry name" value="Glycoprotein, Type 4 Pilin"/>
    <property type="match status" value="1"/>
</dbReference>
<keyword evidence="1" id="KW-1133">Transmembrane helix</keyword>
<dbReference type="EMBL" id="JACHHT010000002">
    <property type="protein sequence ID" value="MBB6522356.1"/>
    <property type="molecule type" value="Genomic_DNA"/>
</dbReference>
<organism evidence="2 3">
    <name type="scientific">Pseudoteredinibacter isoporae</name>
    <dbReference type="NCBI Taxonomy" id="570281"/>
    <lineage>
        <taxon>Bacteria</taxon>
        <taxon>Pseudomonadati</taxon>
        <taxon>Pseudomonadota</taxon>
        <taxon>Gammaproteobacteria</taxon>
        <taxon>Cellvibrionales</taxon>
        <taxon>Cellvibrionaceae</taxon>
        <taxon>Pseudoteredinibacter</taxon>
    </lineage>
</organism>
<sequence length="148" mass="14668">MKMNTIPSVKGQAGFTLIELVAVIVILGILSATALPRFVDLSDSAEQSALQGVAGALSSAAALNHANNLAKDAGLSTATVTDVNSCGDVVGLLEGGALPNGKYNVADTAISTAEGTSAACSVVYDSNGDGSFTGADINAAFTAYVVTN</sequence>
<comment type="caution">
    <text evidence="2">The sequence shown here is derived from an EMBL/GenBank/DDBJ whole genome shotgun (WGS) entry which is preliminary data.</text>
</comment>
<proteinExistence type="predicted"/>
<feature type="transmembrane region" description="Helical" evidence="1">
    <location>
        <begin position="12"/>
        <end position="35"/>
    </location>
</feature>
<reference evidence="2 3" key="1">
    <citation type="submission" date="2020-08" db="EMBL/GenBank/DDBJ databases">
        <title>Genomic Encyclopedia of Type Strains, Phase IV (KMG-IV): sequencing the most valuable type-strain genomes for metagenomic binning, comparative biology and taxonomic classification.</title>
        <authorList>
            <person name="Goeker M."/>
        </authorList>
    </citation>
    <scope>NUCLEOTIDE SEQUENCE [LARGE SCALE GENOMIC DNA]</scope>
    <source>
        <strain evidence="2 3">DSM 22368</strain>
    </source>
</reference>
<keyword evidence="1" id="KW-0812">Transmembrane</keyword>
<dbReference type="Proteomes" id="UP000528457">
    <property type="component" value="Unassembled WGS sequence"/>
</dbReference>
<evidence type="ECO:0000313" key="3">
    <source>
        <dbReference type="Proteomes" id="UP000528457"/>
    </source>
</evidence>
<gene>
    <name evidence="2" type="ORF">HNR48_002641</name>
</gene>
<dbReference type="InterPro" id="IPR045584">
    <property type="entry name" value="Pilin-like"/>
</dbReference>
<dbReference type="AlphaFoldDB" id="A0A7X0JVW0"/>
<evidence type="ECO:0000313" key="2">
    <source>
        <dbReference type="EMBL" id="MBB6522356.1"/>
    </source>
</evidence>
<dbReference type="Pfam" id="PF07963">
    <property type="entry name" value="N_methyl"/>
    <property type="match status" value="1"/>
</dbReference>
<dbReference type="RefSeq" id="WP_279545845.1">
    <property type="nucleotide sequence ID" value="NZ_JAAONY010000002.1"/>
</dbReference>
<dbReference type="PROSITE" id="PS00409">
    <property type="entry name" value="PROKAR_NTER_METHYL"/>
    <property type="match status" value="1"/>
</dbReference>
<dbReference type="NCBIfam" id="TIGR02532">
    <property type="entry name" value="IV_pilin_GFxxxE"/>
    <property type="match status" value="1"/>
</dbReference>
<accession>A0A7X0JVW0</accession>
<keyword evidence="1" id="KW-0472">Membrane</keyword>
<dbReference type="SUPFAM" id="SSF54523">
    <property type="entry name" value="Pili subunits"/>
    <property type="match status" value="1"/>
</dbReference>